<gene>
    <name evidence="2" type="ORF">GCM10011415_39500</name>
</gene>
<feature type="compositionally biased region" description="Polar residues" evidence="1">
    <location>
        <begin position="81"/>
        <end position="90"/>
    </location>
</feature>
<sequence>MRSNDLTDREDNGIAIYAHPPKQDRSWRDGEVHNGAEPLDVDEIMGSPDLPLPVRTGAPQATSRSGIPTRDGRCSCPAGAATTTLRSASR</sequence>
<dbReference type="EMBL" id="BMJV01000011">
    <property type="protein sequence ID" value="GGG85360.1"/>
    <property type="molecule type" value="Genomic_DNA"/>
</dbReference>
<proteinExistence type="predicted"/>
<reference evidence="2" key="2">
    <citation type="submission" date="2020-09" db="EMBL/GenBank/DDBJ databases">
        <authorList>
            <person name="Sun Q."/>
            <person name="Zhou Y."/>
        </authorList>
    </citation>
    <scope>NUCLEOTIDE SEQUENCE</scope>
    <source>
        <strain evidence="2">CGMCC 1.15762</strain>
    </source>
</reference>
<name>A0A8J2ZNN3_9RHOB</name>
<feature type="region of interest" description="Disordered" evidence="1">
    <location>
        <begin position="1"/>
        <end position="90"/>
    </location>
</feature>
<accession>A0A8J2ZNN3</accession>
<evidence type="ECO:0000256" key="1">
    <source>
        <dbReference type="SAM" id="MobiDB-lite"/>
    </source>
</evidence>
<feature type="compositionally biased region" description="Basic and acidic residues" evidence="1">
    <location>
        <begin position="21"/>
        <end position="34"/>
    </location>
</feature>
<evidence type="ECO:0000313" key="3">
    <source>
        <dbReference type="Proteomes" id="UP000617145"/>
    </source>
</evidence>
<keyword evidence="3" id="KW-1185">Reference proteome</keyword>
<protein>
    <submittedName>
        <fullName evidence="2">Uncharacterized protein</fullName>
    </submittedName>
</protein>
<comment type="caution">
    <text evidence="2">The sequence shown here is derived from an EMBL/GenBank/DDBJ whole genome shotgun (WGS) entry which is preliminary data.</text>
</comment>
<organism evidence="2 3">
    <name type="scientific">Salipiger pallidus</name>
    <dbReference type="NCBI Taxonomy" id="1775170"/>
    <lineage>
        <taxon>Bacteria</taxon>
        <taxon>Pseudomonadati</taxon>
        <taxon>Pseudomonadota</taxon>
        <taxon>Alphaproteobacteria</taxon>
        <taxon>Rhodobacterales</taxon>
        <taxon>Roseobacteraceae</taxon>
        <taxon>Salipiger</taxon>
    </lineage>
</organism>
<evidence type="ECO:0000313" key="2">
    <source>
        <dbReference type="EMBL" id="GGG85360.1"/>
    </source>
</evidence>
<dbReference type="AlphaFoldDB" id="A0A8J2ZNN3"/>
<dbReference type="RefSeq" id="WP_188792018.1">
    <property type="nucleotide sequence ID" value="NZ_BMJV01000011.1"/>
</dbReference>
<feature type="compositionally biased region" description="Basic and acidic residues" evidence="1">
    <location>
        <begin position="1"/>
        <end position="12"/>
    </location>
</feature>
<reference evidence="2" key="1">
    <citation type="journal article" date="2014" name="Int. J. Syst. Evol. Microbiol.">
        <title>Complete genome sequence of Corynebacterium casei LMG S-19264T (=DSM 44701T), isolated from a smear-ripened cheese.</title>
        <authorList>
            <consortium name="US DOE Joint Genome Institute (JGI-PGF)"/>
            <person name="Walter F."/>
            <person name="Albersmeier A."/>
            <person name="Kalinowski J."/>
            <person name="Ruckert C."/>
        </authorList>
    </citation>
    <scope>NUCLEOTIDE SEQUENCE</scope>
    <source>
        <strain evidence="2">CGMCC 1.15762</strain>
    </source>
</reference>
<dbReference type="Proteomes" id="UP000617145">
    <property type="component" value="Unassembled WGS sequence"/>
</dbReference>